<organism evidence="1 2">
    <name type="scientific">Dentiscutata erythropus</name>
    <dbReference type="NCBI Taxonomy" id="1348616"/>
    <lineage>
        <taxon>Eukaryota</taxon>
        <taxon>Fungi</taxon>
        <taxon>Fungi incertae sedis</taxon>
        <taxon>Mucoromycota</taxon>
        <taxon>Glomeromycotina</taxon>
        <taxon>Glomeromycetes</taxon>
        <taxon>Diversisporales</taxon>
        <taxon>Gigasporaceae</taxon>
        <taxon>Dentiscutata</taxon>
    </lineage>
</organism>
<proteinExistence type="predicted"/>
<comment type="caution">
    <text evidence="1">The sequence shown here is derived from an EMBL/GenBank/DDBJ whole genome shotgun (WGS) entry which is preliminary data.</text>
</comment>
<reference evidence="1" key="1">
    <citation type="submission" date="2021-06" db="EMBL/GenBank/DDBJ databases">
        <authorList>
            <person name="Kallberg Y."/>
            <person name="Tangrot J."/>
            <person name="Rosling A."/>
        </authorList>
    </citation>
    <scope>NUCLEOTIDE SEQUENCE</scope>
    <source>
        <strain evidence="1">MA453B</strain>
    </source>
</reference>
<sequence>NAHLKKYKKNKQFNETAPAPIEEASVEFNEESNEEICPIMDHNL</sequence>
<keyword evidence="2" id="KW-1185">Reference proteome</keyword>
<accession>A0A9N9PDW5</accession>
<evidence type="ECO:0000313" key="1">
    <source>
        <dbReference type="EMBL" id="CAG8812236.1"/>
    </source>
</evidence>
<name>A0A9N9PDW5_9GLOM</name>
<feature type="non-terminal residue" evidence="1">
    <location>
        <position position="44"/>
    </location>
</feature>
<protein>
    <submittedName>
        <fullName evidence="1">17839_t:CDS:1</fullName>
    </submittedName>
</protein>
<dbReference type="AlphaFoldDB" id="A0A9N9PDW5"/>
<dbReference type="EMBL" id="CAJVPY010048540">
    <property type="protein sequence ID" value="CAG8812236.1"/>
    <property type="molecule type" value="Genomic_DNA"/>
</dbReference>
<feature type="non-terminal residue" evidence="1">
    <location>
        <position position="1"/>
    </location>
</feature>
<gene>
    <name evidence="1" type="ORF">DERYTH_LOCUS25584</name>
</gene>
<evidence type="ECO:0000313" key="2">
    <source>
        <dbReference type="Proteomes" id="UP000789405"/>
    </source>
</evidence>
<dbReference type="Proteomes" id="UP000789405">
    <property type="component" value="Unassembled WGS sequence"/>
</dbReference>